<dbReference type="Pfam" id="PF00497">
    <property type="entry name" value="SBP_bac_3"/>
    <property type="match status" value="1"/>
</dbReference>
<sequence length="244" mass="28133">MSISLSLNTHGKDRIVLTSLNWEPYIGRSLPNNGYSYELISEALKVSGYSLEIIFLTWDRAMELAKKGHTDGVFPAYYSKNREKYFIFSNPIPGGPVGFYSRTENNYTFASDPRENFAKAIEPLKNLTFGVVEGYVNYVPFDEANYLKKQYTISDDLNIKRLFKKQVDIIFIDKYVAHYIIAKKYPWYSLELEFIKPALEVKNLHIAFSKKAKNHEAFVEAFNKGLEHITQNGMVAEILLKHGF</sequence>
<dbReference type="PANTHER" id="PTHR35936:SF25">
    <property type="entry name" value="ABC TRANSPORTER SUBSTRATE-BINDING PROTEIN"/>
    <property type="match status" value="1"/>
</dbReference>
<evidence type="ECO:0000313" key="5">
    <source>
        <dbReference type="Proteomes" id="UP000690515"/>
    </source>
</evidence>
<dbReference type="Proteomes" id="UP000690515">
    <property type="component" value="Unassembled WGS sequence"/>
</dbReference>
<dbReference type="SUPFAM" id="SSF53850">
    <property type="entry name" value="Periplasmic binding protein-like II"/>
    <property type="match status" value="1"/>
</dbReference>
<dbReference type="PANTHER" id="PTHR35936">
    <property type="entry name" value="MEMBRANE-BOUND LYTIC MUREIN TRANSGLYCOSYLASE F"/>
    <property type="match status" value="1"/>
</dbReference>
<reference evidence="4 5" key="1">
    <citation type="submission" date="2021-04" db="EMBL/GenBank/DDBJ databases">
        <authorList>
            <person name="Pira H."/>
            <person name="Risdian C."/>
            <person name="Wink J."/>
        </authorList>
    </citation>
    <scope>NUCLEOTIDE SEQUENCE [LARGE SCALE GENOMIC DNA]</scope>
    <source>
        <strain evidence="4 5">WH53</strain>
    </source>
</reference>
<evidence type="ECO:0000256" key="1">
    <source>
        <dbReference type="ARBA" id="ARBA00010333"/>
    </source>
</evidence>
<evidence type="ECO:0000313" key="4">
    <source>
        <dbReference type="EMBL" id="MBU2711835.1"/>
    </source>
</evidence>
<feature type="domain" description="Solute-binding protein family 3/N-terminal" evidence="3">
    <location>
        <begin position="31"/>
        <end position="242"/>
    </location>
</feature>
<organism evidence="4 5">
    <name type="scientific">Zooshikella harenae</name>
    <dbReference type="NCBI Taxonomy" id="2827238"/>
    <lineage>
        <taxon>Bacteria</taxon>
        <taxon>Pseudomonadati</taxon>
        <taxon>Pseudomonadota</taxon>
        <taxon>Gammaproteobacteria</taxon>
        <taxon>Oceanospirillales</taxon>
        <taxon>Zooshikellaceae</taxon>
        <taxon>Zooshikella</taxon>
    </lineage>
</organism>
<accession>A0ABS5ZCY1</accession>
<keyword evidence="2" id="KW-0732">Signal</keyword>
<evidence type="ECO:0000256" key="2">
    <source>
        <dbReference type="ARBA" id="ARBA00022729"/>
    </source>
</evidence>
<dbReference type="InterPro" id="IPR001638">
    <property type="entry name" value="Solute-binding_3/MltF_N"/>
</dbReference>
<dbReference type="Gene3D" id="3.40.190.10">
    <property type="entry name" value="Periplasmic binding protein-like II"/>
    <property type="match status" value="2"/>
</dbReference>
<dbReference type="EMBL" id="JAGSOY010000025">
    <property type="protein sequence ID" value="MBU2711835.1"/>
    <property type="molecule type" value="Genomic_DNA"/>
</dbReference>
<protein>
    <submittedName>
        <fullName evidence="4">Transporter substrate-binding domain-containing protein</fullName>
    </submittedName>
</protein>
<gene>
    <name evidence="4" type="ORF">KCG35_12265</name>
</gene>
<comment type="similarity">
    <text evidence="1">Belongs to the bacterial solute-binding protein 3 family.</text>
</comment>
<proteinExistence type="inferred from homology"/>
<keyword evidence="5" id="KW-1185">Reference proteome</keyword>
<name>A0ABS5ZCY1_9GAMM</name>
<comment type="caution">
    <text evidence="4">The sequence shown here is derived from an EMBL/GenBank/DDBJ whole genome shotgun (WGS) entry which is preliminary data.</text>
</comment>
<evidence type="ECO:0000259" key="3">
    <source>
        <dbReference type="Pfam" id="PF00497"/>
    </source>
</evidence>